<evidence type="ECO:0000313" key="6">
    <source>
        <dbReference type="EMBL" id="RUO76326.1"/>
    </source>
</evidence>
<dbReference type="GO" id="GO:0006355">
    <property type="term" value="P:regulation of DNA-templated transcription"/>
    <property type="evidence" value="ECO:0007669"/>
    <property type="project" value="InterPro"/>
</dbReference>
<dbReference type="PROSITE" id="PS51755">
    <property type="entry name" value="OMPR_PHOB"/>
    <property type="match status" value="1"/>
</dbReference>
<dbReference type="Proteomes" id="UP000288279">
    <property type="component" value="Unassembled WGS sequence"/>
</dbReference>
<name>A0A432ZED9_9GAMM</name>
<organism evidence="6 7">
    <name type="scientific">Pseudidiomarina taiwanensis</name>
    <dbReference type="NCBI Taxonomy" id="337250"/>
    <lineage>
        <taxon>Bacteria</taxon>
        <taxon>Pseudomonadati</taxon>
        <taxon>Pseudomonadota</taxon>
        <taxon>Gammaproteobacteria</taxon>
        <taxon>Alteromonadales</taxon>
        <taxon>Idiomarinaceae</taxon>
        <taxon>Pseudidiomarina</taxon>
    </lineage>
</organism>
<reference evidence="6 7" key="1">
    <citation type="journal article" date="2011" name="Front. Microbiol.">
        <title>Genomic signatures of strain selection and enhancement in Bacillus atrophaeus var. globigii, a historical biowarfare simulant.</title>
        <authorList>
            <person name="Gibbons H.S."/>
            <person name="Broomall S.M."/>
            <person name="McNew L.A."/>
            <person name="Daligault H."/>
            <person name="Chapman C."/>
            <person name="Bruce D."/>
            <person name="Karavis M."/>
            <person name="Krepps M."/>
            <person name="McGregor P.A."/>
            <person name="Hong C."/>
            <person name="Park K.H."/>
            <person name="Akmal A."/>
            <person name="Feldman A."/>
            <person name="Lin J.S."/>
            <person name="Chang W.E."/>
            <person name="Higgs B.W."/>
            <person name="Demirev P."/>
            <person name="Lindquist J."/>
            <person name="Liem A."/>
            <person name="Fochler E."/>
            <person name="Read T.D."/>
            <person name="Tapia R."/>
            <person name="Johnson S."/>
            <person name="Bishop-Lilly K.A."/>
            <person name="Detter C."/>
            <person name="Han C."/>
            <person name="Sozhamannan S."/>
            <person name="Rosenzweig C.N."/>
            <person name="Skowronski E.W."/>
        </authorList>
    </citation>
    <scope>NUCLEOTIDE SEQUENCE [LARGE SCALE GENOMIC DNA]</scope>
    <source>
        <strain evidence="6 7">PIT1</strain>
    </source>
</reference>
<protein>
    <recommendedName>
        <fullName evidence="5">OmpR/PhoB-type domain-containing protein</fullName>
    </recommendedName>
</protein>
<dbReference type="Pfam" id="PF13176">
    <property type="entry name" value="TPR_7"/>
    <property type="match status" value="1"/>
</dbReference>
<dbReference type="SMART" id="SM00028">
    <property type="entry name" value="TPR"/>
    <property type="match status" value="3"/>
</dbReference>
<keyword evidence="1 3" id="KW-0238">DNA-binding</keyword>
<evidence type="ECO:0000259" key="5">
    <source>
        <dbReference type="PROSITE" id="PS51755"/>
    </source>
</evidence>
<dbReference type="Gene3D" id="1.25.40.10">
    <property type="entry name" value="Tetratricopeptide repeat domain"/>
    <property type="match status" value="1"/>
</dbReference>
<dbReference type="GO" id="GO:0003677">
    <property type="term" value="F:DNA binding"/>
    <property type="evidence" value="ECO:0007669"/>
    <property type="project" value="UniProtKB-UniRule"/>
</dbReference>
<feature type="repeat" description="TPR" evidence="2">
    <location>
        <begin position="330"/>
        <end position="363"/>
    </location>
</feature>
<evidence type="ECO:0000256" key="4">
    <source>
        <dbReference type="SAM" id="Phobius"/>
    </source>
</evidence>
<sequence>MSAPIQLGDWRFESSTGVLTNAADEQVRLEPKSAALLTCLLETPEQLVSKKDLLERVWPETCPSEDTLLRTVSRLRSALGDSARAPRYIETVPKRGYRLLITPEEFNAASFSVRKVPKPLIFIGAMFAVAVTALVVLMLTVEDGRQRSDLLSQADDYYHQMRLADNERAISLYQQQLELKPDTVAAYAGLANALVQKALRYSESSPGDPSQASITEQVASGALATDANRALLQRAAVMADKALALQPNSTIALKAKGFVRSAQGDYAAAIRLYQQALEHDASVWPIWLNLAELFGASGDLTQAREAYQQGYQVMQQEYAKQPVQIRPWLASVGLRIGDSYYHAEQLSEAESWYREVLSIAPLHEQATIGLVRVLYRTGDRDGALNRCVELNQRLRTDYRCTALESL</sequence>
<dbReference type="PANTHER" id="PTHR12558:SF13">
    <property type="entry name" value="CELL DIVISION CYCLE PROTEIN 27 HOMOLOG"/>
    <property type="match status" value="1"/>
</dbReference>
<dbReference type="AlphaFoldDB" id="A0A432ZED9"/>
<evidence type="ECO:0000256" key="2">
    <source>
        <dbReference type="PROSITE-ProRule" id="PRU00339"/>
    </source>
</evidence>
<dbReference type="SUPFAM" id="SSF46894">
    <property type="entry name" value="C-terminal effector domain of the bipartite response regulators"/>
    <property type="match status" value="1"/>
</dbReference>
<dbReference type="Gene3D" id="1.10.10.10">
    <property type="entry name" value="Winged helix-like DNA-binding domain superfamily/Winged helix DNA-binding domain"/>
    <property type="match status" value="1"/>
</dbReference>
<keyword evidence="4" id="KW-0812">Transmembrane</keyword>
<dbReference type="GO" id="GO:0000160">
    <property type="term" value="P:phosphorelay signal transduction system"/>
    <property type="evidence" value="ECO:0007669"/>
    <property type="project" value="InterPro"/>
</dbReference>
<dbReference type="InterPro" id="IPR011990">
    <property type="entry name" value="TPR-like_helical_dom_sf"/>
</dbReference>
<dbReference type="OrthoDB" id="6307429at2"/>
<dbReference type="RefSeq" id="WP_126827947.1">
    <property type="nucleotide sequence ID" value="NZ_PIQG01000004.1"/>
</dbReference>
<keyword evidence="7" id="KW-1185">Reference proteome</keyword>
<dbReference type="Pfam" id="PF14559">
    <property type="entry name" value="TPR_19"/>
    <property type="match status" value="1"/>
</dbReference>
<dbReference type="CDD" id="cd00383">
    <property type="entry name" value="trans_reg_C"/>
    <property type="match status" value="1"/>
</dbReference>
<accession>A0A432ZED9</accession>
<keyword evidence="4" id="KW-0472">Membrane</keyword>
<dbReference type="PROSITE" id="PS50005">
    <property type="entry name" value="TPR"/>
    <property type="match status" value="1"/>
</dbReference>
<comment type="caution">
    <text evidence="6">The sequence shown here is derived from an EMBL/GenBank/DDBJ whole genome shotgun (WGS) entry which is preliminary data.</text>
</comment>
<keyword evidence="2" id="KW-0802">TPR repeat</keyword>
<evidence type="ECO:0000313" key="7">
    <source>
        <dbReference type="Proteomes" id="UP000288279"/>
    </source>
</evidence>
<dbReference type="InterPro" id="IPR016032">
    <property type="entry name" value="Sig_transdc_resp-reg_C-effctor"/>
</dbReference>
<dbReference type="Pfam" id="PF00486">
    <property type="entry name" value="Trans_reg_C"/>
    <property type="match status" value="1"/>
</dbReference>
<dbReference type="PANTHER" id="PTHR12558">
    <property type="entry name" value="CELL DIVISION CYCLE 16,23,27"/>
    <property type="match status" value="1"/>
</dbReference>
<evidence type="ECO:0000256" key="3">
    <source>
        <dbReference type="PROSITE-ProRule" id="PRU01091"/>
    </source>
</evidence>
<evidence type="ECO:0000256" key="1">
    <source>
        <dbReference type="ARBA" id="ARBA00023125"/>
    </source>
</evidence>
<dbReference type="InterPro" id="IPR001867">
    <property type="entry name" value="OmpR/PhoB-type_DNA-bd"/>
</dbReference>
<feature type="domain" description="OmpR/PhoB-type" evidence="5">
    <location>
        <begin position="2"/>
        <end position="101"/>
    </location>
</feature>
<dbReference type="SUPFAM" id="SSF48452">
    <property type="entry name" value="TPR-like"/>
    <property type="match status" value="1"/>
</dbReference>
<dbReference type="EMBL" id="PIQG01000004">
    <property type="protein sequence ID" value="RUO76326.1"/>
    <property type="molecule type" value="Genomic_DNA"/>
</dbReference>
<feature type="DNA-binding region" description="OmpR/PhoB-type" evidence="3">
    <location>
        <begin position="2"/>
        <end position="101"/>
    </location>
</feature>
<keyword evidence="4" id="KW-1133">Transmembrane helix</keyword>
<dbReference type="InterPro" id="IPR036388">
    <property type="entry name" value="WH-like_DNA-bd_sf"/>
</dbReference>
<gene>
    <name evidence="6" type="ORF">CWI83_08145</name>
</gene>
<proteinExistence type="predicted"/>
<feature type="transmembrane region" description="Helical" evidence="4">
    <location>
        <begin position="120"/>
        <end position="141"/>
    </location>
</feature>
<dbReference type="InterPro" id="IPR019734">
    <property type="entry name" value="TPR_rpt"/>
</dbReference>
<dbReference type="SMART" id="SM00862">
    <property type="entry name" value="Trans_reg_C"/>
    <property type="match status" value="1"/>
</dbReference>